<organism evidence="4 5">
    <name type="scientific">Parthenolecanium corni</name>
    <dbReference type="NCBI Taxonomy" id="536013"/>
    <lineage>
        <taxon>Eukaryota</taxon>
        <taxon>Metazoa</taxon>
        <taxon>Ecdysozoa</taxon>
        <taxon>Arthropoda</taxon>
        <taxon>Hexapoda</taxon>
        <taxon>Insecta</taxon>
        <taxon>Pterygota</taxon>
        <taxon>Neoptera</taxon>
        <taxon>Paraneoptera</taxon>
        <taxon>Hemiptera</taxon>
        <taxon>Sternorrhyncha</taxon>
        <taxon>Coccoidea</taxon>
        <taxon>Coccidae</taxon>
        <taxon>Parthenolecanium</taxon>
    </lineage>
</organism>
<feature type="compositionally biased region" description="Polar residues" evidence="3">
    <location>
        <begin position="173"/>
        <end position="190"/>
    </location>
</feature>
<evidence type="ECO:0000256" key="1">
    <source>
        <dbReference type="ARBA" id="ARBA00007584"/>
    </source>
</evidence>
<dbReference type="EMBL" id="JBBCAQ010000010">
    <property type="protein sequence ID" value="KAK7601830.1"/>
    <property type="molecule type" value="Genomic_DNA"/>
</dbReference>
<evidence type="ECO:0000313" key="4">
    <source>
        <dbReference type="EMBL" id="KAK7601830.1"/>
    </source>
</evidence>
<name>A0AAN9TMF0_9HEMI</name>
<evidence type="ECO:0000256" key="2">
    <source>
        <dbReference type="ARBA" id="ARBA00023054"/>
    </source>
</evidence>
<comment type="similarity">
    <text evidence="1">Belongs to the OPA3 family.</text>
</comment>
<comment type="caution">
    <text evidence="4">The sequence shown here is derived from an EMBL/GenBank/DDBJ whole genome shotgun (WGS) entry which is preliminary data.</text>
</comment>
<evidence type="ECO:0000256" key="3">
    <source>
        <dbReference type="SAM" id="MobiDB-lite"/>
    </source>
</evidence>
<dbReference type="Proteomes" id="UP001367676">
    <property type="component" value="Unassembled WGS sequence"/>
</dbReference>
<dbReference type="PANTHER" id="PTHR12499:SF0">
    <property type="entry name" value="OPTIC ATROPHY 3 PROTEIN"/>
    <property type="match status" value="1"/>
</dbReference>
<dbReference type="GO" id="GO:0005739">
    <property type="term" value="C:mitochondrion"/>
    <property type="evidence" value="ECO:0007669"/>
    <property type="project" value="TreeGrafter"/>
</dbReference>
<gene>
    <name evidence="4" type="ORF">V9T40_009271</name>
</gene>
<dbReference type="InterPro" id="IPR010754">
    <property type="entry name" value="OPA3-like"/>
</dbReference>
<keyword evidence="2" id="KW-0175">Coiled coil</keyword>
<dbReference type="GO" id="GO:0019216">
    <property type="term" value="P:regulation of lipid metabolic process"/>
    <property type="evidence" value="ECO:0007669"/>
    <property type="project" value="TreeGrafter"/>
</dbReference>
<accession>A0AAN9TMF0</accession>
<dbReference type="AlphaFoldDB" id="A0AAN9TMF0"/>
<keyword evidence="5" id="KW-1185">Reference proteome</keyword>
<reference evidence="4 5" key="1">
    <citation type="submission" date="2024-03" db="EMBL/GenBank/DDBJ databases">
        <title>Adaptation during the transition from Ophiocordyceps entomopathogen to insect associate is accompanied by gene loss and intensified selection.</title>
        <authorList>
            <person name="Ward C.M."/>
            <person name="Onetto C.A."/>
            <person name="Borneman A.R."/>
        </authorList>
    </citation>
    <scope>NUCLEOTIDE SEQUENCE [LARGE SCALE GENOMIC DNA]</scope>
    <source>
        <strain evidence="4">AWRI1</strain>
        <tissue evidence="4">Single Adult Female</tissue>
    </source>
</reference>
<protein>
    <recommendedName>
        <fullName evidence="6">OPA3-like protein CG13603</fullName>
    </recommendedName>
</protein>
<proteinExistence type="inferred from homology"/>
<dbReference type="PANTHER" id="PTHR12499">
    <property type="entry name" value="OPTIC ATROPHY 3 PROTEIN OPA3"/>
    <property type="match status" value="1"/>
</dbReference>
<evidence type="ECO:0000313" key="5">
    <source>
        <dbReference type="Proteomes" id="UP001367676"/>
    </source>
</evidence>
<sequence>MVVGVFPIAKLGSLLIRQISKPIANFVKERAKQNYYFRTYVCMPPAQFYNWCEIRCKMWLMNMGKPDSIPRLNEQMAIELGANLLGETIVFVSAATLLLMEYSRQARKEMTKEAAREEETEKIFCKLRDLCFQVESQDAQIRRLEHMIAELESNAITKPWRGSTTQSKDKNQPAVTKNEVSSTLLKNSTGDQKDGKGR</sequence>
<dbReference type="Pfam" id="PF07047">
    <property type="entry name" value="OPA3"/>
    <property type="match status" value="1"/>
</dbReference>
<evidence type="ECO:0008006" key="6">
    <source>
        <dbReference type="Google" id="ProtNLM"/>
    </source>
</evidence>
<feature type="region of interest" description="Disordered" evidence="3">
    <location>
        <begin position="159"/>
        <end position="198"/>
    </location>
</feature>